<name>A0A0F9KK40_9ZZZZ</name>
<organism evidence="1">
    <name type="scientific">marine sediment metagenome</name>
    <dbReference type="NCBI Taxonomy" id="412755"/>
    <lineage>
        <taxon>unclassified sequences</taxon>
        <taxon>metagenomes</taxon>
        <taxon>ecological metagenomes</taxon>
    </lineage>
</organism>
<sequence>MMASPKGISRQLGPEDNIGRCPHGATLAMLKTRCPSCHIVDLEAENARLQEQVKEADEVVVLAVAALHERVREVDLLKRERDDYKALAERRKGVLVKLLEEDVPMPPMIILDVHAAIDEVGI</sequence>
<protein>
    <submittedName>
        <fullName evidence="1">Uncharacterized protein</fullName>
    </submittedName>
</protein>
<proteinExistence type="predicted"/>
<dbReference type="EMBL" id="LAZR01007885">
    <property type="protein sequence ID" value="KKM82303.1"/>
    <property type="molecule type" value="Genomic_DNA"/>
</dbReference>
<dbReference type="AlphaFoldDB" id="A0A0F9KK40"/>
<reference evidence="1" key="1">
    <citation type="journal article" date="2015" name="Nature">
        <title>Complex archaea that bridge the gap between prokaryotes and eukaryotes.</title>
        <authorList>
            <person name="Spang A."/>
            <person name="Saw J.H."/>
            <person name="Jorgensen S.L."/>
            <person name="Zaremba-Niedzwiedzka K."/>
            <person name="Martijn J."/>
            <person name="Lind A.E."/>
            <person name="van Eijk R."/>
            <person name="Schleper C."/>
            <person name="Guy L."/>
            <person name="Ettema T.J."/>
        </authorList>
    </citation>
    <scope>NUCLEOTIDE SEQUENCE</scope>
</reference>
<accession>A0A0F9KK40</accession>
<evidence type="ECO:0000313" key="1">
    <source>
        <dbReference type="EMBL" id="KKM82303.1"/>
    </source>
</evidence>
<comment type="caution">
    <text evidence="1">The sequence shown here is derived from an EMBL/GenBank/DDBJ whole genome shotgun (WGS) entry which is preliminary data.</text>
</comment>
<gene>
    <name evidence="1" type="ORF">LCGC14_1321090</name>
</gene>